<feature type="transmembrane region" description="Helical" evidence="1">
    <location>
        <begin position="197"/>
        <end position="217"/>
    </location>
</feature>
<evidence type="ECO:0000256" key="1">
    <source>
        <dbReference type="SAM" id="Phobius"/>
    </source>
</evidence>
<organism evidence="2 3">
    <name type="scientific">Mycena indigotica</name>
    <dbReference type="NCBI Taxonomy" id="2126181"/>
    <lineage>
        <taxon>Eukaryota</taxon>
        <taxon>Fungi</taxon>
        <taxon>Dikarya</taxon>
        <taxon>Basidiomycota</taxon>
        <taxon>Agaricomycotina</taxon>
        <taxon>Agaricomycetes</taxon>
        <taxon>Agaricomycetidae</taxon>
        <taxon>Agaricales</taxon>
        <taxon>Marasmiineae</taxon>
        <taxon>Mycenaceae</taxon>
        <taxon>Mycena</taxon>
    </lineage>
</organism>
<feature type="transmembrane region" description="Helical" evidence="1">
    <location>
        <begin position="288"/>
        <end position="311"/>
    </location>
</feature>
<name>A0A8H6SM44_9AGAR</name>
<evidence type="ECO:0000313" key="2">
    <source>
        <dbReference type="EMBL" id="KAF7302143.1"/>
    </source>
</evidence>
<keyword evidence="1" id="KW-0812">Transmembrane</keyword>
<dbReference type="Proteomes" id="UP000636479">
    <property type="component" value="Unassembled WGS sequence"/>
</dbReference>
<dbReference type="GeneID" id="59347015"/>
<dbReference type="RefSeq" id="XP_037220143.1">
    <property type="nucleotide sequence ID" value="XM_037364499.1"/>
</dbReference>
<feature type="transmembrane region" description="Helical" evidence="1">
    <location>
        <begin position="252"/>
        <end position="276"/>
    </location>
</feature>
<keyword evidence="1" id="KW-0472">Membrane</keyword>
<evidence type="ECO:0000313" key="3">
    <source>
        <dbReference type="Proteomes" id="UP000636479"/>
    </source>
</evidence>
<gene>
    <name evidence="2" type="ORF">MIND_00781100</name>
</gene>
<reference evidence="2" key="1">
    <citation type="submission" date="2020-05" db="EMBL/GenBank/DDBJ databases">
        <title>Mycena genomes resolve the evolution of fungal bioluminescence.</title>
        <authorList>
            <person name="Tsai I.J."/>
        </authorList>
    </citation>
    <scope>NUCLEOTIDE SEQUENCE</scope>
    <source>
        <strain evidence="2">171206Taipei</strain>
    </source>
</reference>
<feature type="transmembrane region" description="Helical" evidence="1">
    <location>
        <begin position="167"/>
        <end position="185"/>
    </location>
</feature>
<keyword evidence="3" id="KW-1185">Reference proteome</keyword>
<proteinExistence type="predicted"/>
<keyword evidence="1" id="KW-1133">Transmembrane helix</keyword>
<sequence>MQSSAIATALNTRAQPNEDVLPATHLLHRKTVRNWDGTEVIRAVESVRTILPVTRQGPQTASRSLQPKSIAYPYNLLTTPLSARARVIEQTRHGFTALSTAFLSFFRRATTYRKKLDTLFGDFRMQPQNGQLMLDLCTFAINPAHSNEFEDLQGDWKTLMEDSVSAWKLYTTIESIFAVFIYTVLQNIGSTDAVSYSVAYLAIGSVGVGFAVNRLLVSWLDNDECKTYHYALHVKARRIDNQTRFYPSHEALFSLGFRTLVWSTLSAAAIFLYSMLQATNGGDLLSQSATFVIVARVIVACILLIGASCLWSIQHEFGACQADMRGCKCLRRNHGSP</sequence>
<dbReference type="EMBL" id="JACAZF010000006">
    <property type="protein sequence ID" value="KAF7302143.1"/>
    <property type="molecule type" value="Genomic_DNA"/>
</dbReference>
<protein>
    <submittedName>
        <fullName evidence="2">Uncharacterized protein</fullName>
    </submittedName>
</protein>
<accession>A0A8H6SM44</accession>
<dbReference type="AlphaFoldDB" id="A0A8H6SM44"/>
<comment type="caution">
    <text evidence="2">The sequence shown here is derived from an EMBL/GenBank/DDBJ whole genome shotgun (WGS) entry which is preliminary data.</text>
</comment>